<reference evidence="2 3" key="1">
    <citation type="submission" date="2019-12" db="EMBL/GenBank/DDBJ databases">
        <title>The draft genomic sequence of strain Chitinophaga oryziterrae JCM 16595.</title>
        <authorList>
            <person name="Zhang X."/>
        </authorList>
    </citation>
    <scope>NUCLEOTIDE SEQUENCE [LARGE SCALE GENOMIC DNA]</scope>
    <source>
        <strain evidence="2 3">JCM 16595</strain>
    </source>
</reference>
<dbReference type="RefSeq" id="WP_157297718.1">
    <property type="nucleotide sequence ID" value="NZ_BAAAZB010000005.1"/>
</dbReference>
<keyword evidence="1" id="KW-1133">Transmembrane helix</keyword>
<accession>A0A6N8J4D4</accession>
<proteinExistence type="predicted"/>
<name>A0A6N8J4D4_9BACT</name>
<keyword evidence="1" id="KW-0812">Transmembrane</keyword>
<evidence type="ECO:0000313" key="2">
    <source>
        <dbReference type="EMBL" id="MVT39012.1"/>
    </source>
</evidence>
<sequence>MEKRILGIILSLLGVAGLIMAAVNFMNTSGGARSVKSIIIFGILGAVFFFAGIGLIRNTADKPS</sequence>
<dbReference type="Proteomes" id="UP000468388">
    <property type="component" value="Unassembled WGS sequence"/>
</dbReference>
<dbReference type="EMBL" id="WRXO01000001">
    <property type="protein sequence ID" value="MVT39012.1"/>
    <property type="molecule type" value="Genomic_DNA"/>
</dbReference>
<comment type="caution">
    <text evidence="2">The sequence shown here is derived from an EMBL/GenBank/DDBJ whole genome shotgun (WGS) entry which is preliminary data.</text>
</comment>
<evidence type="ECO:0000313" key="3">
    <source>
        <dbReference type="Proteomes" id="UP000468388"/>
    </source>
</evidence>
<gene>
    <name evidence="2" type="ORF">GO495_00325</name>
</gene>
<feature type="transmembrane region" description="Helical" evidence="1">
    <location>
        <begin position="37"/>
        <end position="56"/>
    </location>
</feature>
<dbReference type="AlphaFoldDB" id="A0A6N8J4D4"/>
<keyword evidence="3" id="KW-1185">Reference proteome</keyword>
<organism evidence="2 3">
    <name type="scientific">Chitinophaga oryziterrae</name>
    <dbReference type="NCBI Taxonomy" id="1031224"/>
    <lineage>
        <taxon>Bacteria</taxon>
        <taxon>Pseudomonadati</taxon>
        <taxon>Bacteroidota</taxon>
        <taxon>Chitinophagia</taxon>
        <taxon>Chitinophagales</taxon>
        <taxon>Chitinophagaceae</taxon>
        <taxon>Chitinophaga</taxon>
    </lineage>
</organism>
<keyword evidence="1" id="KW-0472">Membrane</keyword>
<evidence type="ECO:0000256" key="1">
    <source>
        <dbReference type="SAM" id="Phobius"/>
    </source>
</evidence>
<dbReference type="OrthoDB" id="677537at2"/>
<protein>
    <submittedName>
        <fullName evidence="2">Uncharacterized protein</fullName>
    </submittedName>
</protein>